<proteinExistence type="predicted"/>
<evidence type="ECO:0000313" key="2">
    <source>
        <dbReference type="EMBL" id="MEE2525088.1"/>
    </source>
</evidence>
<feature type="transmembrane region" description="Helical" evidence="1">
    <location>
        <begin position="357"/>
        <end position="379"/>
    </location>
</feature>
<sequence length="399" mass="44694">MTKINWKSAGITFLVAVGIASIAAIGGYVTAREYFADKLRDDSAYQINERVARQNVLFDDVRAISYAAERSFLRRYNAIADADVSEEFNRLFPPYGDGTRRSDPALYDGLTLENGDYVYGLGAFISDVDVPVERQRRLLAAFHTVRQHGEAINPRFDNLNFVTQFNDLIIFAPQRDDHLEYYRMQAPADFDFQSEQLAQIVEPQNNPTGQTACTSLSRLMYVADGSALTTGCHTPVRHGGHHVGAFGITISMQNYLANAIVDAEPNSENMILSREGDLIAHRDLLFLDVLTADAVSAANQEARAGHLAEIIRHDGRSTGVVTSDDGRIVAYARIETPGWYFVTTRPVWLIHSRASQIAGMIFVFSFLGVFLQHIVVGLYRWQRRWRIDQGRKAGHFARA</sequence>
<dbReference type="CDD" id="cd18774">
    <property type="entry name" value="PDC2_HK_sensor"/>
    <property type="match status" value="1"/>
</dbReference>
<evidence type="ECO:0000256" key="1">
    <source>
        <dbReference type="SAM" id="Phobius"/>
    </source>
</evidence>
<comment type="caution">
    <text evidence="2">The sequence shown here is derived from an EMBL/GenBank/DDBJ whole genome shotgun (WGS) entry which is preliminary data.</text>
</comment>
<dbReference type="EMBL" id="JAZDRP010000001">
    <property type="protein sequence ID" value="MEE2525088.1"/>
    <property type="molecule type" value="Genomic_DNA"/>
</dbReference>
<accession>A0ABU7LMJ0</accession>
<dbReference type="Proteomes" id="UP001354971">
    <property type="component" value="Unassembled WGS sequence"/>
</dbReference>
<dbReference type="RefSeq" id="WP_330197751.1">
    <property type="nucleotide sequence ID" value="NZ_JAZDRP010000001.1"/>
</dbReference>
<organism evidence="2 3">
    <name type="scientific">Hyphobacterium lacteum</name>
    <dbReference type="NCBI Taxonomy" id="3116575"/>
    <lineage>
        <taxon>Bacteria</taxon>
        <taxon>Pseudomonadati</taxon>
        <taxon>Pseudomonadota</taxon>
        <taxon>Alphaproteobacteria</taxon>
        <taxon>Maricaulales</taxon>
        <taxon>Maricaulaceae</taxon>
        <taxon>Hyphobacterium</taxon>
    </lineage>
</organism>
<keyword evidence="1" id="KW-0812">Transmembrane</keyword>
<evidence type="ECO:0000313" key="3">
    <source>
        <dbReference type="Proteomes" id="UP001354971"/>
    </source>
</evidence>
<evidence type="ECO:0008006" key="4">
    <source>
        <dbReference type="Google" id="ProtNLM"/>
    </source>
</evidence>
<dbReference type="Gene3D" id="3.30.450.20">
    <property type="entry name" value="PAS domain"/>
    <property type="match status" value="1"/>
</dbReference>
<keyword evidence="1" id="KW-1133">Transmembrane helix</keyword>
<gene>
    <name evidence="2" type="ORF">V0U79_01830</name>
</gene>
<protein>
    <recommendedName>
        <fullName evidence="4">Cache domain-containing protein</fullName>
    </recommendedName>
</protein>
<keyword evidence="3" id="KW-1185">Reference proteome</keyword>
<name>A0ABU7LMJ0_9PROT</name>
<keyword evidence="1" id="KW-0472">Membrane</keyword>
<reference evidence="2 3" key="1">
    <citation type="submission" date="2024-01" db="EMBL/GenBank/DDBJ databases">
        <title>Hyphobacterium bacterium isolated from marine sediment.</title>
        <authorList>
            <person name="Zhao S."/>
        </authorList>
    </citation>
    <scope>NUCLEOTIDE SEQUENCE [LARGE SCALE GENOMIC DNA]</scope>
    <source>
        <strain evidence="3">HN65</strain>
    </source>
</reference>